<name>A0ABQ1T254_9GAMM</name>
<reference evidence="2" key="1">
    <citation type="journal article" date="2019" name="Int. J. Syst. Evol. Microbiol.">
        <title>The Global Catalogue of Microorganisms (GCM) 10K type strain sequencing project: providing services to taxonomists for standard genome sequencing and annotation.</title>
        <authorList>
            <consortium name="The Broad Institute Genomics Platform"/>
            <consortium name="The Broad Institute Genome Sequencing Center for Infectious Disease"/>
            <person name="Wu L."/>
            <person name="Ma J."/>
        </authorList>
    </citation>
    <scope>NUCLEOTIDE SEQUENCE [LARGE SCALE GENOMIC DNA]</scope>
    <source>
        <strain evidence="2">CGMCC 1.16033</strain>
    </source>
</reference>
<comment type="caution">
    <text evidence="1">The sequence shown here is derived from an EMBL/GenBank/DDBJ whole genome shotgun (WGS) entry which is preliminary data.</text>
</comment>
<gene>
    <name evidence="1" type="ORF">GCM10011520_15800</name>
</gene>
<evidence type="ECO:0000313" key="2">
    <source>
        <dbReference type="Proteomes" id="UP000606498"/>
    </source>
</evidence>
<protein>
    <submittedName>
        <fullName evidence="1">Uncharacterized protein</fullName>
    </submittedName>
</protein>
<accession>A0ABQ1T254</accession>
<keyword evidence="2" id="KW-1185">Reference proteome</keyword>
<dbReference type="Proteomes" id="UP000606498">
    <property type="component" value="Unassembled WGS sequence"/>
</dbReference>
<dbReference type="EMBL" id="BMKO01000003">
    <property type="protein sequence ID" value="GGE76082.1"/>
    <property type="molecule type" value="Genomic_DNA"/>
</dbReference>
<proteinExistence type="predicted"/>
<evidence type="ECO:0000313" key="1">
    <source>
        <dbReference type="EMBL" id="GGE76082.1"/>
    </source>
</evidence>
<organism evidence="1 2">
    <name type="scientific">Shewanella carassii</name>
    <dbReference type="NCBI Taxonomy" id="1987584"/>
    <lineage>
        <taxon>Bacteria</taxon>
        <taxon>Pseudomonadati</taxon>
        <taxon>Pseudomonadota</taxon>
        <taxon>Gammaproteobacteria</taxon>
        <taxon>Alteromonadales</taxon>
        <taxon>Shewanellaceae</taxon>
        <taxon>Shewanella</taxon>
    </lineage>
</organism>
<sequence>MEVINITRLGALGALVKVFTSRTFDFYVRELALDTGQQFGTTDTTKFGH</sequence>